<dbReference type="PANTHER" id="PTHR22953:SF153">
    <property type="entry name" value="PURPLE ACID PHOSPHATASE"/>
    <property type="match status" value="1"/>
</dbReference>
<name>A0A1A7C7V8_9BURK</name>
<accession>A0A1A7C7V8</accession>
<dbReference type="InterPro" id="IPR004843">
    <property type="entry name" value="Calcineurin-like_PHP"/>
</dbReference>
<dbReference type="SUPFAM" id="SSF56300">
    <property type="entry name" value="Metallo-dependent phosphatases"/>
    <property type="match status" value="1"/>
</dbReference>
<dbReference type="InterPro" id="IPR029052">
    <property type="entry name" value="Metallo-depent_PP-like"/>
</dbReference>
<dbReference type="RefSeq" id="WP_065306919.1">
    <property type="nucleotide sequence ID" value="NZ_LOCQ01000047.1"/>
</dbReference>
<keyword evidence="1 2" id="KW-0732">Signal</keyword>
<dbReference type="Proteomes" id="UP000092713">
    <property type="component" value="Unassembled WGS sequence"/>
</dbReference>
<dbReference type="PANTHER" id="PTHR22953">
    <property type="entry name" value="ACID PHOSPHATASE RELATED"/>
    <property type="match status" value="1"/>
</dbReference>
<dbReference type="PATRIC" id="fig|1747903.4.peg.4042"/>
<organism evidence="4 5">
    <name type="scientific">Janthinobacterium psychrotolerans</name>
    <dbReference type="NCBI Taxonomy" id="1747903"/>
    <lineage>
        <taxon>Bacteria</taxon>
        <taxon>Pseudomonadati</taxon>
        <taxon>Pseudomonadota</taxon>
        <taxon>Betaproteobacteria</taxon>
        <taxon>Burkholderiales</taxon>
        <taxon>Oxalobacteraceae</taxon>
        <taxon>Janthinobacterium</taxon>
    </lineage>
</organism>
<dbReference type="Pfam" id="PF00149">
    <property type="entry name" value="Metallophos"/>
    <property type="match status" value="1"/>
</dbReference>
<evidence type="ECO:0000313" key="4">
    <source>
        <dbReference type="EMBL" id="OBV40408.1"/>
    </source>
</evidence>
<evidence type="ECO:0000313" key="5">
    <source>
        <dbReference type="Proteomes" id="UP000092713"/>
    </source>
</evidence>
<dbReference type="AlphaFoldDB" id="A0A1A7C7V8"/>
<evidence type="ECO:0000259" key="3">
    <source>
        <dbReference type="Pfam" id="PF00149"/>
    </source>
</evidence>
<dbReference type="InterPro" id="IPR039331">
    <property type="entry name" value="PAPs-like"/>
</dbReference>
<dbReference type="Gene3D" id="3.60.21.10">
    <property type="match status" value="1"/>
</dbReference>
<dbReference type="OrthoDB" id="9780884at2"/>
<proteinExistence type="predicted"/>
<dbReference type="GO" id="GO:0003993">
    <property type="term" value="F:acid phosphatase activity"/>
    <property type="evidence" value="ECO:0007669"/>
    <property type="project" value="InterPro"/>
</dbReference>
<evidence type="ECO:0000256" key="1">
    <source>
        <dbReference type="ARBA" id="ARBA00022729"/>
    </source>
</evidence>
<gene>
    <name evidence="4" type="ORF">ASR47_101632</name>
</gene>
<sequence length="307" mass="33240">MTLSSPLTACLSLLLLSSCAVAPSAPDAASAAYLAGPAYTVYAAGDIADCRQRGWQYTGAALTAELIAGELAGKPDAAVLSLGDHTYPAGLATEFRDCYAPTWGRFKARTYPTPGNHEYYGSRSASGYVDYFGRPDYYSFQLGSWHVISLNSHLPAARLDEQLAWLKDDLARHPARCTLAYWHAPLYSSGGHRAPKTMQPAWQALHAAGAELVLSGHDHDYERFAPQDANGNVDQARGLRQFVIGTGGAFLTPFFYFMPHSEMRDNSSHGVLRLNLHEAGYSWRYLAVPDDGTVARPAPDSGAAPCH</sequence>
<protein>
    <submittedName>
        <fullName evidence="4">Calcineurin-like phosphoesterase</fullName>
    </submittedName>
</protein>
<dbReference type="EMBL" id="LOCQ01000047">
    <property type="protein sequence ID" value="OBV40408.1"/>
    <property type="molecule type" value="Genomic_DNA"/>
</dbReference>
<feature type="chain" id="PRO_5008355888" evidence="2">
    <location>
        <begin position="23"/>
        <end position="307"/>
    </location>
</feature>
<feature type="domain" description="Calcineurin-like phosphoesterase" evidence="3">
    <location>
        <begin position="43"/>
        <end position="221"/>
    </location>
</feature>
<reference evidence="4 5" key="1">
    <citation type="submission" date="2016-04" db="EMBL/GenBank/DDBJ databases">
        <title>Draft genome sequence of Janthinobacterium psychrotolerans sp. nov., isolated from freshwater sediments in Denmark.</title>
        <authorList>
            <person name="Gong X."/>
            <person name="Skrivergaard S."/>
            <person name="Korsgaard B.S."/>
            <person name="Schreiber L."/>
            <person name="Marshall I.P."/>
            <person name="Finster K."/>
            <person name="Schramm A."/>
        </authorList>
    </citation>
    <scope>NUCLEOTIDE SEQUENCE [LARGE SCALE GENOMIC DNA]</scope>
    <source>
        <strain evidence="4 5">S3-2</strain>
    </source>
</reference>
<dbReference type="STRING" id="1747903.ASR47_101632"/>
<keyword evidence="5" id="KW-1185">Reference proteome</keyword>
<comment type="caution">
    <text evidence="4">The sequence shown here is derived from an EMBL/GenBank/DDBJ whole genome shotgun (WGS) entry which is preliminary data.</text>
</comment>
<evidence type="ECO:0000256" key="2">
    <source>
        <dbReference type="SAM" id="SignalP"/>
    </source>
</evidence>
<feature type="signal peptide" evidence="2">
    <location>
        <begin position="1"/>
        <end position="22"/>
    </location>
</feature>